<dbReference type="GeneID" id="62611768"/>
<keyword evidence="3" id="KW-1185">Reference proteome</keyword>
<dbReference type="Proteomes" id="UP000230824">
    <property type="component" value="Segment"/>
</dbReference>
<accession>A0A291LB18</accession>
<reference evidence="2 3" key="1">
    <citation type="submission" date="2017-09" db="EMBL/GenBank/DDBJ databases">
        <title>Phage vB_EcoM_PHB05 against multidrug-resistant shiga toxin-producing Escherichia.</title>
        <authorList>
            <person name="Chen Y."/>
            <person name="Song J."/>
            <person name="Wu B."/>
        </authorList>
    </citation>
    <scope>NUCLEOTIDE SEQUENCE [LARGE SCALE GENOMIC DNA]</scope>
    <source>
        <strain evidence="2">Wastewater</strain>
    </source>
</reference>
<name>A0A291LB18_9CAUD</name>
<sequence>MKGKQKRKIFSRALATELKSQTKKTKPKREMSPEHLLFQELDHGEGD</sequence>
<dbReference type="KEGG" id="vg:62611768"/>
<evidence type="ECO:0000313" key="3">
    <source>
        <dbReference type="Proteomes" id="UP000230824"/>
    </source>
</evidence>
<proteinExistence type="predicted"/>
<dbReference type="RefSeq" id="YP_009984424.1">
    <property type="nucleotide sequence ID" value="NC_052652.1"/>
</dbReference>
<evidence type="ECO:0000313" key="2">
    <source>
        <dbReference type="EMBL" id="ATI15798.1"/>
    </source>
</evidence>
<organism evidence="2 3">
    <name type="scientific">Escherichia phage vB_EcoM_PHB05</name>
    <dbReference type="NCBI Taxonomy" id="2041347"/>
    <lineage>
        <taxon>Viruses</taxon>
        <taxon>Duplodnaviria</taxon>
        <taxon>Heunggongvirae</taxon>
        <taxon>Uroviricota</taxon>
        <taxon>Caudoviricetes</taxon>
        <taxon>Stephanstirmvirinae</taxon>
        <taxon>Justusliebigvirus</taxon>
        <taxon>Justusliebigvirus PHB05</taxon>
    </lineage>
</organism>
<evidence type="ECO:0000256" key="1">
    <source>
        <dbReference type="SAM" id="MobiDB-lite"/>
    </source>
</evidence>
<feature type="region of interest" description="Disordered" evidence="1">
    <location>
        <begin position="17"/>
        <end position="47"/>
    </location>
</feature>
<dbReference type="EMBL" id="MF805809">
    <property type="protein sequence ID" value="ATI15798.1"/>
    <property type="molecule type" value="Genomic_DNA"/>
</dbReference>
<protein>
    <submittedName>
        <fullName evidence="2">Uncharacterized protein</fullName>
    </submittedName>
</protein>